<evidence type="ECO:0000313" key="2">
    <source>
        <dbReference type="EMBL" id="MPN50483.1"/>
    </source>
</evidence>
<reference evidence="2" key="1">
    <citation type="submission" date="2019-08" db="EMBL/GenBank/DDBJ databases">
        <authorList>
            <person name="Kucharzyk K."/>
            <person name="Murdoch R.W."/>
            <person name="Higgins S."/>
            <person name="Loffler F."/>
        </authorList>
    </citation>
    <scope>NUCLEOTIDE SEQUENCE</scope>
</reference>
<accession>A0A645ITK0</accession>
<dbReference type="EMBL" id="VSSQ01114706">
    <property type="protein sequence ID" value="MPN50483.1"/>
    <property type="molecule type" value="Genomic_DNA"/>
</dbReference>
<evidence type="ECO:0000256" key="1">
    <source>
        <dbReference type="SAM" id="Phobius"/>
    </source>
</evidence>
<organism evidence="2">
    <name type="scientific">bioreactor metagenome</name>
    <dbReference type="NCBI Taxonomy" id="1076179"/>
    <lineage>
        <taxon>unclassified sequences</taxon>
        <taxon>metagenomes</taxon>
        <taxon>ecological metagenomes</taxon>
    </lineage>
</organism>
<comment type="caution">
    <text evidence="2">The sequence shown here is derived from an EMBL/GenBank/DDBJ whole genome shotgun (WGS) entry which is preliminary data.</text>
</comment>
<proteinExistence type="predicted"/>
<sequence length="70" mass="7938">MKKSIYFLMVFVVSTIFFNIKVNMQKDQLPIMTLQNVEALSDAESSDVMCHGIGSVDCPKDQSKVVFVYE</sequence>
<keyword evidence="1" id="KW-0812">Transmembrane</keyword>
<keyword evidence="1" id="KW-0472">Membrane</keyword>
<dbReference type="InterPro" id="IPR025905">
    <property type="entry name" value="NVEALA"/>
</dbReference>
<keyword evidence="1" id="KW-1133">Transmembrane helix</keyword>
<feature type="transmembrane region" description="Helical" evidence="1">
    <location>
        <begin position="6"/>
        <end position="22"/>
    </location>
</feature>
<dbReference type="Pfam" id="PF14055">
    <property type="entry name" value="NVEALA"/>
    <property type="match status" value="1"/>
</dbReference>
<name>A0A645ITK0_9ZZZZ</name>
<dbReference type="AlphaFoldDB" id="A0A645ITK0"/>
<evidence type="ECO:0008006" key="3">
    <source>
        <dbReference type="Google" id="ProtNLM"/>
    </source>
</evidence>
<gene>
    <name evidence="2" type="ORF">SDC9_198110</name>
</gene>
<protein>
    <recommendedName>
        <fullName evidence="3">NVEALA family protein</fullName>
    </recommendedName>
</protein>